<feature type="region of interest" description="Disordered" evidence="1">
    <location>
        <begin position="1"/>
        <end position="104"/>
    </location>
</feature>
<dbReference type="EMBL" id="CAJGYO010000008">
    <property type="protein sequence ID" value="CAD6250290.1"/>
    <property type="molecule type" value="Genomic_DNA"/>
</dbReference>
<evidence type="ECO:0000313" key="3">
    <source>
        <dbReference type="Proteomes" id="UP000604825"/>
    </source>
</evidence>
<protein>
    <submittedName>
        <fullName evidence="2">Uncharacterized protein</fullName>
    </submittedName>
</protein>
<proteinExistence type="predicted"/>
<evidence type="ECO:0000256" key="1">
    <source>
        <dbReference type="SAM" id="MobiDB-lite"/>
    </source>
</evidence>
<name>A0A811Q2W2_9POAL</name>
<feature type="compositionally biased region" description="Polar residues" evidence="1">
    <location>
        <begin position="1"/>
        <end position="11"/>
    </location>
</feature>
<reference evidence="2" key="1">
    <citation type="submission" date="2020-10" db="EMBL/GenBank/DDBJ databases">
        <authorList>
            <person name="Han B."/>
            <person name="Lu T."/>
            <person name="Zhao Q."/>
            <person name="Huang X."/>
            <person name="Zhao Y."/>
        </authorList>
    </citation>
    <scope>NUCLEOTIDE SEQUENCE</scope>
</reference>
<sequence length="289" mass="31770">MERAGEQSTAGRESKDEEEAWLGDGARQAQGGGTGGVRLRQLGERRHGSDGCGSQRGPRRRRGSVRRSSGGGGFGAAAAPTDAKGRGEQREPELERDVERRPAERRPRQSACLCGCSCFGSQASRELELGERAPMVEFAGFYSPRGSTHECLGWVAGFSTFTFSTNYSPPNKDRNGELSAEGIAAELMSGETRIAWIGISRQCHVRAPYSPQKFTQACPDVLNPNNTYQVVRNLWFLKPEMLLGNAGTAYTECTLREMILIFPSKLQQCISIYILLDGSTAYERHLWII</sequence>
<evidence type="ECO:0000313" key="2">
    <source>
        <dbReference type="EMBL" id="CAD6250290.1"/>
    </source>
</evidence>
<dbReference type="Proteomes" id="UP000604825">
    <property type="component" value="Unassembled WGS sequence"/>
</dbReference>
<accession>A0A811Q2W2</accession>
<feature type="compositionally biased region" description="Basic and acidic residues" evidence="1">
    <location>
        <begin position="83"/>
        <end position="104"/>
    </location>
</feature>
<comment type="caution">
    <text evidence="2">The sequence shown here is derived from an EMBL/GenBank/DDBJ whole genome shotgun (WGS) entry which is preliminary data.</text>
</comment>
<keyword evidence="3" id="KW-1185">Reference proteome</keyword>
<dbReference type="AlphaFoldDB" id="A0A811Q2W2"/>
<organism evidence="2 3">
    <name type="scientific">Miscanthus lutarioriparius</name>
    <dbReference type="NCBI Taxonomy" id="422564"/>
    <lineage>
        <taxon>Eukaryota</taxon>
        <taxon>Viridiplantae</taxon>
        <taxon>Streptophyta</taxon>
        <taxon>Embryophyta</taxon>
        <taxon>Tracheophyta</taxon>
        <taxon>Spermatophyta</taxon>
        <taxon>Magnoliopsida</taxon>
        <taxon>Liliopsida</taxon>
        <taxon>Poales</taxon>
        <taxon>Poaceae</taxon>
        <taxon>PACMAD clade</taxon>
        <taxon>Panicoideae</taxon>
        <taxon>Andropogonodae</taxon>
        <taxon>Andropogoneae</taxon>
        <taxon>Saccharinae</taxon>
        <taxon>Miscanthus</taxon>
    </lineage>
</organism>
<gene>
    <name evidence="2" type="ORF">NCGR_LOCUS34084</name>
</gene>